<evidence type="ECO:0000256" key="1">
    <source>
        <dbReference type="SAM" id="MobiDB-lite"/>
    </source>
</evidence>
<organism evidence="2 3">
    <name type="scientific">Oryza rufipogon</name>
    <name type="common">Brownbeard rice</name>
    <name type="synonym">Asian wild rice</name>
    <dbReference type="NCBI Taxonomy" id="4529"/>
    <lineage>
        <taxon>Eukaryota</taxon>
        <taxon>Viridiplantae</taxon>
        <taxon>Streptophyta</taxon>
        <taxon>Embryophyta</taxon>
        <taxon>Tracheophyta</taxon>
        <taxon>Spermatophyta</taxon>
        <taxon>Magnoliopsida</taxon>
        <taxon>Liliopsida</taxon>
        <taxon>Poales</taxon>
        <taxon>Poaceae</taxon>
        <taxon>BOP clade</taxon>
        <taxon>Oryzoideae</taxon>
        <taxon>Oryzeae</taxon>
        <taxon>Oryzinae</taxon>
        <taxon>Oryza</taxon>
    </lineage>
</organism>
<accession>A0A0E0PXJ7</accession>
<evidence type="ECO:0000313" key="3">
    <source>
        <dbReference type="Proteomes" id="UP000008022"/>
    </source>
</evidence>
<feature type="region of interest" description="Disordered" evidence="1">
    <location>
        <begin position="1"/>
        <end position="67"/>
    </location>
</feature>
<sequence>MATTSAAVAQALARGSGGGGGCAPAESGDDGRQGKLATATSVSYRPNPRGGGGHAPLPPPKNPRRPNLVGAEEVAVAARRRGGMWMGSRWRRCRFMDESTMAAPRLQRWGEGRRHTTTTATAADGSLNDGSGDSGGTPSVSVGAQSRRQWCSEWMGEEESVGGERKGREHHVWGPRLASQFGLAIFGH</sequence>
<keyword evidence="3" id="KW-1185">Reference proteome</keyword>
<feature type="region of interest" description="Disordered" evidence="1">
    <location>
        <begin position="106"/>
        <end position="148"/>
    </location>
</feature>
<proteinExistence type="predicted"/>
<dbReference type="Gramene" id="ORUFI06G14870.1">
    <property type="protein sequence ID" value="ORUFI06G14870.1"/>
    <property type="gene ID" value="ORUFI06G14870"/>
</dbReference>
<dbReference type="EnsemblPlants" id="ORUFI06G14870.1">
    <property type="protein sequence ID" value="ORUFI06G14870.1"/>
    <property type="gene ID" value="ORUFI06G14870"/>
</dbReference>
<feature type="compositionally biased region" description="Low complexity" evidence="1">
    <location>
        <begin position="117"/>
        <end position="131"/>
    </location>
</feature>
<evidence type="ECO:0000313" key="2">
    <source>
        <dbReference type="EnsemblPlants" id="ORUFI06G14870.1"/>
    </source>
</evidence>
<feature type="compositionally biased region" description="Low complexity" evidence="1">
    <location>
        <begin position="1"/>
        <end position="14"/>
    </location>
</feature>
<dbReference type="AlphaFoldDB" id="A0A0E0PXJ7"/>
<dbReference type="Proteomes" id="UP000008022">
    <property type="component" value="Unassembled WGS sequence"/>
</dbReference>
<name>A0A0E0PXJ7_ORYRU</name>
<dbReference type="HOGENOM" id="CLU_1443153_0_0_1"/>
<feature type="compositionally biased region" description="Polar residues" evidence="1">
    <location>
        <begin position="137"/>
        <end position="148"/>
    </location>
</feature>
<reference evidence="2" key="2">
    <citation type="submission" date="2015-06" db="UniProtKB">
        <authorList>
            <consortium name="EnsemblPlants"/>
        </authorList>
    </citation>
    <scope>IDENTIFICATION</scope>
</reference>
<reference evidence="3" key="1">
    <citation type="submission" date="2013-06" db="EMBL/GenBank/DDBJ databases">
        <authorList>
            <person name="Zhao Q."/>
        </authorList>
    </citation>
    <scope>NUCLEOTIDE SEQUENCE</scope>
    <source>
        <strain evidence="3">cv. W1943</strain>
    </source>
</reference>
<protein>
    <submittedName>
        <fullName evidence="2">Uncharacterized protein</fullName>
    </submittedName>
</protein>
<dbReference type="OMA" id="CSEWMGE"/>